<comment type="caution">
    <text evidence="2">The sequence shown here is derived from an EMBL/GenBank/DDBJ whole genome shotgun (WGS) entry which is preliminary data.</text>
</comment>
<reference evidence="2 3" key="1">
    <citation type="submission" date="2021-03" db="EMBL/GenBank/DDBJ databases">
        <title>Genomic Encyclopedia of Type Strains, Phase IV (KMG-IV): sequencing the most valuable type-strain genomes for metagenomic binning, comparative biology and taxonomic classification.</title>
        <authorList>
            <person name="Goeker M."/>
        </authorList>
    </citation>
    <scope>NUCLEOTIDE SEQUENCE [LARGE SCALE GENOMIC DNA]</scope>
    <source>
        <strain evidence="2 3">DSM 21600</strain>
    </source>
</reference>
<dbReference type="EMBL" id="JAGGJU010000003">
    <property type="protein sequence ID" value="MBP1849713.1"/>
    <property type="molecule type" value="Genomic_DNA"/>
</dbReference>
<gene>
    <name evidence="2" type="ORF">J2Z17_001134</name>
</gene>
<evidence type="ECO:0000313" key="2">
    <source>
        <dbReference type="EMBL" id="MBP1849713.1"/>
    </source>
</evidence>
<protein>
    <submittedName>
        <fullName evidence="2">Uncharacterized protein</fullName>
    </submittedName>
</protein>
<evidence type="ECO:0000313" key="3">
    <source>
        <dbReference type="Proteomes" id="UP000759443"/>
    </source>
</evidence>
<dbReference type="RefSeq" id="WP_209943063.1">
    <property type="nucleotide sequence ID" value="NZ_JAGGJU010000003.1"/>
</dbReference>
<organism evidence="2 3">
    <name type="scientific">Rhizobium halophytocola</name>
    <dbReference type="NCBI Taxonomy" id="735519"/>
    <lineage>
        <taxon>Bacteria</taxon>
        <taxon>Pseudomonadati</taxon>
        <taxon>Pseudomonadota</taxon>
        <taxon>Alphaproteobacteria</taxon>
        <taxon>Hyphomicrobiales</taxon>
        <taxon>Rhizobiaceae</taxon>
        <taxon>Rhizobium/Agrobacterium group</taxon>
        <taxon>Rhizobium</taxon>
    </lineage>
</organism>
<dbReference type="Proteomes" id="UP000759443">
    <property type="component" value="Unassembled WGS sequence"/>
</dbReference>
<feature type="transmembrane region" description="Helical" evidence="1">
    <location>
        <begin position="124"/>
        <end position="144"/>
    </location>
</feature>
<feature type="transmembrane region" description="Helical" evidence="1">
    <location>
        <begin position="156"/>
        <end position="176"/>
    </location>
</feature>
<keyword evidence="3" id="KW-1185">Reference proteome</keyword>
<keyword evidence="1" id="KW-0812">Transmembrane</keyword>
<accession>A0ABS4DVH6</accession>
<name>A0ABS4DVH6_9HYPH</name>
<sequence>MNEQPPKKKIAPPEELSTVATVKAEWARIIKNWQSGWHEETGILGLENYVESERLQLEKRKVESAEFDWDEDWIEAKLFHDRQMDFVRNRRALNEGLVTMWREWYEQRTGAMIQLSLEALRSMILLNGAAILASLTLLSGQIAAPTQSAVLAAKVMLLFSILSILINGSGHLLGAITMNEVTSRIRGVFVGHIRHAKLYAISRYLRRHLEPRVKVANGLIYSSIFIFAVGAAASGVIIVFNGGPP</sequence>
<keyword evidence="1" id="KW-0472">Membrane</keyword>
<proteinExistence type="predicted"/>
<keyword evidence="1" id="KW-1133">Transmembrane helix</keyword>
<evidence type="ECO:0000256" key="1">
    <source>
        <dbReference type="SAM" id="Phobius"/>
    </source>
</evidence>
<feature type="transmembrane region" description="Helical" evidence="1">
    <location>
        <begin position="215"/>
        <end position="240"/>
    </location>
</feature>